<evidence type="ECO:0000313" key="7">
    <source>
        <dbReference type="EMBL" id="RLQ22631.1"/>
    </source>
</evidence>
<dbReference type="InterPro" id="IPR001563">
    <property type="entry name" value="Peptidase_S10"/>
</dbReference>
<dbReference type="GO" id="GO:0006508">
    <property type="term" value="P:proteolysis"/>
    <property type="evidence" value="ECO:0007669"/>
    <property type="project" value="UniProtKB-KW"/>
</dbReference>
<keyword evidence="5" id="KW-0325">Glycoprotein</keyword>
<keyword evidence="2" id="KW-0645">Protease</keyword>
<evidence type="ECO:0000256" key="5">
    <source>
        <dbReference type="ARBA" id="ARBA00023180"/>
    </source>
</evidence>
<evidence type="ECO:0000256" key="6">
    <source>
        <dbReference type="SAM" id="MobiDB-lite"/>
    </source>
</evidence>
<proteinExistence type="predicted"/>
<dbReference type="PANTHER" id="PTHR11802">
    <property type="entry name" value="SERINE PROTEASE FAMILY S10 SERINE CARBOXYPEPTIDASE"/>
    <property type="match status" value="1"/>
</dbReference>
<feature type="region of interest" description="Disordered" evidence="6">
    <location>
        <begin position="65"/>
        <end position="86"/>
    </location>
</feature>
<keyword evidence="4" id="KW-0378">Hydrolase</keyword>
<dbReference type="GO" id="GO:0004185">
    <property type="term" value="F:serine-type carboxypeptidase activity"/>
    <property type="evidence" value="ECO:0007669"/>
    <property type="project" value="InterPro"/>
</dbReference>
<reference evidence="7 8" key="1">
    <citation type="submission" date="2018-07" db="EMBL/GenBank/DDBJ databases">
        <title>Halioglobus sp. genome submission.</title>
        <authorList>
            <person name="Ye M.-Q."/>
            <person name="Du Z.-J."/>
        </authorList>
    </citation>
    <scope>NUCLEOTIDE SEQUENCE [LARGE SCALE GENOMIC DNA]</scope>
    <source>
        <strain evidence="7 8">U0301</strain>
    </source>
</reference>
<dbReference type="SUPFAM" id="SSF53474">
    <property type="entry name" value="alpha/beta-Hydrolases"/>
    <property type="match status" value="1"/>
</dbReference>
<organism evidence="7 8">
    <name type="scientific">Seongchinamella sediminis</name>
    <dbReference type="NCBI Taxonomy" id="2283635"/>
    <lineage>
        <taxon>Bacteria</taxon>
        <taxon>Pseudomonadati</taxon>
        <taxon>Pseudomonadota</taxon>
        <taxon>Gammaproteobacteria</taxon>
        <taxon>Cellvibrionales</taxon>
        <taxon>Halieaceae</taxon>
        <taxon>Seongchinamella</taxon>
    </lineage>
</organism>
<dbReference type="Gene3D" id="3.40.50.1820">
    <property type="entry name" value="alpha/beta hydrolase"/>
    <property type="match status" value="2"/>
</dbReference>
<dbReference type="InterPro" id="IPR029058">
    <property type="entry name" value="AB_hydrolase_fold"/>
</dbReference>
<sequence length="563" mass="62934">MIPHRSRSETGSSTTAACVNLEIFIESQGNDSGLPPSSPGQSIIACEPQWNPRASQQHLIRNYSTMSESNDKQNEAKNSNKGGRKTMTFRSADIELTTEVIADWMPLHIDDKPAADMFYTAYLVKNEDPQRAITFCINGGPGGCSAFLQFACCGPRILAFGDDGHEVPGTKTLVDNPAHWLGFTDLVFIDAIGTGYSRLRPEDKSGGEKNEAAKADKSKDNPYWAIKKDLASIAEFMRKFLTGHKRWQSPLYFAGESYGGYRATRLAKLFSREFQLAVDGLIVISPIWQFRDASDSDYSTSQWINQLPVYVGIAHKHGLCRHVDAGAAMTEVVAGAEAFAISDYARALVAGTLMDDSERQQIFAQVAAMMGLDEQFVIESEGRVTFVDFARQLKKQDHQITDLYDGSLVSSDAFPNRTNNDAAISEALFTTMNLYAAAIYQFQREELGVSTELEYIVLNEEANKAWKNDEKDFDLFQLAESMDDFRAGMNSNNALRAMIVHGQFDTVTPYFASKRLVHQSRLKPEVKARIVEKLYAGGHMFYSWHRERQQFCEDVAAFIRSCE</sequence>
<evidence type="ECO:0000256" key="4">
    <source>
        <dbReference type="ARBA" id="ARBA00022801"/>
    </source>
</evidence>
<dbReference type="PANTHER" id="PTHR11802:SF3">
    <property type="entry name" value="RETINOID-INDUCIBLE SERINE CARBOXYPEPTIDASE"/>
    <property type="match status" value="1"/>
</dbReference>
<keyword evidence="8" id="KW-1185">Reference proteome</keyword>
<keyword evidence="1" id="KW-0121">Carboxypeptidase</keyword>
<accession>A0A3L7E2R6</accession>
<name>A0A3L7E2R6_9GAMM</name>
<keyword evidence="3" id="KW-0732">Signal</keyword>
<gene>
    <name evidence="7" type="ORF">DWB85_06520</name>
</gene>
<evidence type="ECO:0000256" key="1">
    <source>
        <dbReference type="ARBA" id="ARBA00022645"/>
    </source>
</evidence>
<evidence type="ECO:0008006" key="9">
    <source>
        <dbReference type="Google" id="ProtNLM"/>
    </source>
</evidence>
<dbReference type="OrthoDB" id="9770107at2"/>
<dbReference type="Proteomes" id="UP000265509">
    <property type="component" value="Unassembled WGS sequence"/>
</dbReference>
<evidence type="ECO:0000256" key="3">
    <source>
        <dbReference type="ARBA" id="ARBA00022729"/>
    </source>
</evidence>
<dbReference type="EMBL" id="QRAN01000005">
    <property type="protein sequence ID" value="RLQ22631.1"/>
    <property type="molecule type" value="Genomic_DNA"/>
</dbReference>
<dbReference type="Pfam" id="PF00450">
    <property type="entry name" value="Peptidase_S10"/>
    <property type="match status" value="1"/>
</dbReference>
<comment type="caution">
    <text evidence="7">The sequence shown here is derived from an EMBL/GenBank/DDBJ whole genome shotgun (WGS) entry which is preliminary data.</text>
</comment>
<dbReference type="AlphaFoldDB" id="A0A3L7E2R6"/>
<evidence type="ECO:0000256" key="2">
    <source>
        <dbReference type="ARBA" id="ARBA00022670"/>
    </source>
</evidence>
<evidence type="ECO:0000313" key="8">
    <source>
        <dbReference type="Proteomes" id="UP000265509"/>
    </source>
</evidence>
<protein>
    <recommendedName>
        <fullName evidence="9">Peptidase S10</fullName>
    </recommendedName>
</protein>